<comment type="caution">
    <text evidence="1">The sequence shown here is derived from an EMBL/GenBank/DDBJ whole genome shotgun (WGS) entry which is preliminary data.</text>
</comment>
<dbReference type="AlphaFoldDB" id="A0A059JK32"/>
<dbReference type="STRING" id="1215338.A0A059JK32"/>
<organism evidence="1 2">
    <name type="scientific">Trichophyton interdigitale (strain MR816)</name>
    <dbReference type="NCBI Taxonomy" id="1215338"/>
    <lineage>
        <taxon>Eukaryota</taxon>
        <taxon>Fungi</taxon>
        <taxon>Dikarya</taxon>
        <taxon>Ascomycota</taxon>
        <taxon>Pezizomycotina</taxon>
        <taxon>Eurotiomycetes</taxon>
        <taxon>Eurotiomycetidae</taxon>
        <taxon>Onygenales</taxon>
        <taxon>Arthrodermataceae</taxon>
        <taxon>Trichophyton</taxon>
    </lineage>
</organism>
<protein>
    <submittedName>
        <fullName evidence="1">Uncharacterized protein</fullName>
    </submittedName>
</protein>
<dbReference type="EMBL" id="AOKY01000014">
    <property type="protein sequence ID" value="KDB28144.1"/>
    <property type="molecule type" value="Genomic_DNA"/>
</dbReference>
<accession>A0A059JK32</accession>
<sequence length="82" mass="9161">MGYLVPPTEALYRLINTIEDEMAIWANEITNSLDDVKQIGVTKEYLPDICAKTKARARYGGFQESTVVGDGRGNLLFLRLVP</sequence>
<evidence type="ECO:0000313" key="1">
    <source>
        <dbReference type="EMBL" id="KDB28144.1"/>
    </source>
</evidence>
<gene>
    <name evidence="1" type="ORF">H109_00089</name>
</gene>
<proteinExistence type="predicted"/>
<dbReference type="OrthoDB" id="10582929at2759"/>
<keyword evidence="2" id="KW-1185">Reference proteome</keyword>
<dbReference type="HOGENOM" id="CLU_2559931_0_0_1"/>
<dbReference type="Proteomes" id="UP000024533">
    <property type="component" value="Unassembled WGS sequence"/>
</dbReference>
<name>A0A059JK32_TRIIM</name>
<reference evidence="1 2" key="1">
    <citation type="submission" date="2014-02" db="EMBL/GenBank/DDBJ databases">
        <title>The Genome Sequence of Trichophyton interdigitale MR816.</title>
        <authorList>
            <consortium name="The Broad Institute Genomics Platform"/>
            <person name="Cuomo C.A."/>
            <person name="White T.C."/>
            <person name="Graser Y."/>
            <person name="Martinez-Rossi N."/>
            <person name="Heitman J."/>
            <person name="Young S.K."/>
            <person name="Zeng Q."/>
            <person name="Gargeya S."/>
            <person name="Abouelleil A."/>
            <person name="Alvarado L."/>
            <person name="Chapman S.B."/>
            <person name="Gainer-Dewar J."/>
            <person name="Goldberg J."/>
            <person name="Griggs A."/>
            <person name="Gujja S."/>
            <person name="Hansen M."/>
            <person name="Howarth C."/>
            <person name="Imamovic A."/>
            <person name="Larimer J."/>
            <person name="Martinez D."/>
            <person name="Murphy C."/>
            <person name="Pearson M.D."/>
            <person name="Persinoti G."/>
            <person name="Poon T."/>
            <person name="Priest M."/>
            <person name="Roberts A.D."/>
            <person name="Saif S."/>
            <person name="Shea T.D."/>
            <person name="Sykes S.N."/>
            <person name="Wortman J."/>
            <person name="Nusbaum C."/>
            <person name="Birren B."/>
        </authorList>
    </citation>
    <scope>NUCLEOTIDE SEQUENCE [LARGE SCALE GENOMIC DNA]</scope>
    <source>
        <strain evidence="1 2">MR816</strain>
    </source>
</reference>
<evidence type="ECO:0000313" key="2">
    <source>
        <dbReference type="Proteomes" id="UP000024533"/>
    </source>
</evidence>